<comment type="caution">
    <text evidence="2">The sequence shown here is derived from an EMBL/GenBank/DDBJ whole genome shotgun (WGS) entry which is preliminary data.</text>
</comment>
<sequence length="194" mass="21402">MAFPAPKKPARDASSLDRPWEAGDSIPAPEAIHGDGDSAWALWNEVSQQHERRFADTAPMTLPPGMRHDEPGWAATQPSGAAPLAPPARKAAESQPLFTLEAAMLVARRNNRVCPRPERWDAFTRMLPARKTSRGTLQPPVPPTGPAWDVTPPLSKRLCFREQIEWAEGAGLLENVLAFMQAMSEEDWLHIGED</sequence>
<evidence type="ECO:0000256" key="1">
    <source>
        <dbReference type="SAM" id="MobiDB-lite"/>
    </source>
</evidence>
<reference evidence="2" key="1">
    <citation type="journal article" date="2012" name="J. Microbiol. Biotechnol.">
        <title>Ramlibacter ginsenosidimutans sp. nov., with ginsenoside-converting activity.</title>
        <authorList>
            <person name="Wang L."/>
            <person name="An D.S."/>
            <person name="Kim S.G."/>
            <person name="Jin F.X."/>
            <person name="Kim S.C."/>
            <person name="Lee S.T."/>
            <person name="Im W.T."/>
        </authorList>
    </citation>
    <scope>NUCLEOTIDE SEQUENCE</scope>
    <source>
        <strain evidence="2">KACC 17527</strain>
    </source>
</reference>
<dbReference type="EMBL" id="JAEPWM010000018">
    <property type="protein sequence ID" value="MBK6009356.1"/>
    <property type="molecule type" value="Genomic_DNA"/>
</dbReference>
<evidence type="ECO:0000313" key="3">
    <source>
        <dbReference type="Proteomes" id="UP000630528"/>
    </source>
</evidence>
<feature type="compositionally biased region" description="Basic and acidic residues" evidence="1">
    <location>
        <begin position="9"/>
        <end position="21"/>
    </location>
</feature>
<evidence type="ECO:0000313" key="2">
    <source>
        <dbReference type="EMBL" id="MBK6009356.1"/>
    </source>
</evidence>
<feature type="region of interest" description="Disordered" evidence="1">
    <location>
        <begin position="58"/>
        <end position="87"/>
    </location>
</feature>
<reference evidence="2" key="2">
    <citation type="submission" date="2021-01" db="EMBL/GenBank/DDBJ databases">
        <authorList>
            <person name="Kang M."/>
        </authorList>
    </citation>
    <scope>NUCLEOTIDE SEQUENCE</scope>
    <source>
        <strain evidence="2">KACC 17527</strain>
    </source>
</reference>
<keyword evidence="3" id="KW-1185">Reference proteome</keyword>
<name>A0A934TY27_9BURK</name>
<protein>
    <submittedName>
        <fullName evidence="2">Uncharacterized protein</fullName>
    </submittedName>
</protein>
<accession>A0A934TY27</accession>
<organism evidence="2 3">
    <name type="scientific">Ramlibacter ginsenosidimutans</name>
    <dbReference type="NCBI Taxonomy" id="502333"/>
    <lineage>
        <taxon>Bacteria</taxon>
        <taxon>Pseudomonadati</taxon>
        <taxon>Pseudomonadota</taxon>
        <taxon>Betaproteobacteria</taxon>
        <taxon>Burkholderiales</taxon>
        <taxon>Comamonadaceae</taxon>
        <taxon>Ramlibacter</taxon>
    </lineage>
</organism>
<feature type="region of interest" description="Disordered" evidence="1">
    <location>
        <begin position="1"/>
        <end position="35"/>
    </location>
</feature>
<gene>
    <name evidence="2" type="ORF">JJB11_24930</name>
</gene>
<dbReference type="Proteomes" id="UP000630528">
    <property type="component" value="Unassembled WGS sequence"/>
</dbReference>
<dbReference type="RefSeq" id="WP_201177898.1">
    <property type="nucleotide sequence ID" value="NZ_JAEPWM010000018.1"/>
</dbReference>
<dbReference type="AlphaFoldDB" id="A0A934TY27"/>
<proteinExistence type="predicted"/>